<evidence type="ECO:0000256" key="6">
    <source>
        <dbReference type="ARBA" id="ARBA00022989"/>
    </source>
</evidence>
<sequence length="58" mass="6335">MSLAEIVSKMDDFVWGPVMAIFYVIAGLIVILINIKNVPSGLAMIFKMAFNFNAVGGR</sequence>
<evidence type="ECO:0000256" key="1">
    <source>
        <dbReference type="ARBA" id="ARBA00004651"/>
    </source>
</evidence>
<keyword evidence="4" id="KW-1003">Cell membrane</keyword>
<comment type="subcellular location">
    <subcellularLocation>
        <location evidence="1">Cell membrane</location>
        <topology evidence="1">Multi-pass membrane protein</topology>
    </subcellularLocation>
</comment>
<evidence type="ECO:0000256" key="5">
    <source>
        <dbReference type="ARBA" id="ARBA00022692"/>
    </source>
</evidence>
<proteinExistence type="inferred from homology"/>
<accession>A5Z903</accession>
<dbReference type="EMBL" id="AAVL02000037">
    <property type="protein sequence ID" value="EDM50247.1"/>
    <property type="molecule type" value="Genomic_DNA"/>
</dbReference>
<reference evidence="9 10" key="1">
    <citation type="submission" date="2007-03" db="EMBL/GenBank/DDBJ databases">
        <authorList>
            <person name="Fulton L."/>
            <person name="Clifton S."/>
            <person name="Fulton B."/>
            <person name="Xu J."/>
            <person name="Minx P."/>
            <person name="Pepin K.H."/>
            <person name="Johnson M."/>
            <person name="Thiruvilangam P."/>
            <person name="Bhonagiri V."/>
            <person name="Nash W.E."/>
            <person name="Mardis E.R."/>
            <person name="Wilson R.K."/>
        </authorList>
    </citation>
    <scope>NUCLEOTIDE SEQUENCE [LARGE SCALE GENOMIC DNA]</scope>
    <source>
        <strain evidence="9 10">ATCC 27560</strain>
    </source>
</reference>
<keyword evidence="5 8" id="KW-0812">Transmembrane</keyword>
<name>A5Z903_9FIRM</name>
<organism evidence="9 10">
    <name type="scientific">Eubacterium ventriosum ATCC 27560</name>
    <dbReference type="NCBI Taxonomy" id="411463"/>
    <lineage>
        <taxon>Bacteria</taxon>
        <taxon>Bacillati</taxon>
        <taxon>Bacillota</taxon>
        <taxon>Clostridia</taxon>
        <taxon>Eubacteriales</taxon>
        <taxon>Eubacteriaceae</taxon>
        <taxon>Eubacterium</taxon>
    </lineage>
</organism>
<evidence type="ECO:0000313" key="9">
    <source>
        <dbReference type="EMBL" id="EDM50247.1"/>
    </source>
</evidence>
<dbReference type="GO" id="GO:0005886">
    <property type="term" value="C:plasma membrane"/>
    <property type="evidence" value="ECO:0007669"/>
    <property type="project" value="UniProtKB-SubCell"/>
</dbReference>
<reference evidence="9 10" key="2">
    <citation type="submission" date="2007-04" db="EMBL/GenBank/DDBJ databases">
        <title>Draft genome sequence of Eubacterium ventriosum (ATCC 27560).</title>
        <authorList>
            <person name="Sudarsanam P."/>
            <person name="Ley R."/>
            <person name="Guruge J."/>
            <person name="Turnbaugh P.J."/>
            <person name="Mahowald M."/>
            <person name="Liep D."/>
            <person name="Gordon J."/>
        </authorList>
    </citation>
    <scope>NUCLEOTIDE SEQUENCE [LARGE SCALE GENOMIC DNA]</scope>
    <source>
        <strain evidence="9 10">ATCC 27560</strain>
    </source>
</reference>
<dbReference type="STRING" id="411463.EUBVEN_02196"/>
<evidence type="ECO:0000256" key="2">
    <source>
        <dbReference type="ARBA" id="ARBA00009261"/>
    </source>
</evidence>
<evidence type="ECO:0000256" key="4">
    <source>
        <dbReference type="ARBA" id="ARBA00022475"/>
    </source>
</evidence>
<dbReference type="Pfam" id="PF01235">
    <property type="entry name" value="Na_Ala_symp"/>
    <property type="match status" value="1"/>
</dbReference>
<comment type="similarity">
    <text evidence="2">Belongs to the alanine or glycine:cation symporter (AGCS) (TC 2.A.25) family.</text>
</comment>
<protein>
    <recommendedName>
        <fullName evidence="11">Sodium:alanine symporter family protein</fullName>
    </recommendedName>
</protein>
<dbReference type="RefSeq" id="WP_005363505.1">
    <property type="nucleotide sequence ID" value="NZ_DS264286.1"/>
</dbReference>
<dbReference type="GO" id="GO:0005283">
    <property type="term" value="F:amino acid:sodium symporter activity"/>
    <property type="evidence" value="ECO:0007669"/>
    <property type="project" value="InterPro"/>
</dbReference>
<evidence type="ECO:0000256" key="7">
    <source>
        <dbReference type="ARBA" id="ARBA00023136"/>
    </source>
</evidence>
<feature type="transmembrane region" description="Helical" evidence="8">
    <location>
        <begin position="13"/>
        <end position="35"/>
    </location>
</feature>
<evidence type="ECO:0000256" key="8">
    <source>
        <dbReference type="SAM" id="Phobius"/>
    </source>
</evidence>
<evidence type="ECO:0000313" key="10">
    <source>
        <dbReference type="Proteomes" id="UP000006000"/>
    </source>
</evidence>
<dbReference type="AlphaFoldDB" id="A5Z903"/>
<evidence type="ECO:0000256" key="3">
    <source>
        <dbReference type="ARBA" id="ARBA00022448"/>
    </source>
</evidence>
<evidence type="ECO:0008006" key="11">
    <source>
        <dbReference type="Google" id="ProtNLM"/>
    </source>
</evidence>
<dbReference type="HOGENOM" id="CLU_2972720_0_0_9"/>
<keyword evidence="7 8" id="KW-0472">Membrane</keyword>
<dbReference type="Proteomes" id="UP000006000">
    <property type="component" value="Unassembled WGS sequence"/>
</dbReference>
<comment type="caution">
    <text evidence="9">The sequence shown here is derived from an EMBL/GenBank/DDBJ whole genome shotgun (WGS) entry which is preliminary data.</text>
</comment>
<dbReference type="InterPro" id="IPR001463">
    <property type="entry name" value="Na/Ala_symport"/>
</dbReference>
<keyword evidence="6 8" id="KW-1133">Transmembrane helix</keyword>
<gene>
    <name evidence="9" type="ORF">EUBVEN_02196</name>
</gene>
<keyword evidence="3" id="KW-0813">Transport</keyword>